<comment type="caution">
    <text evidence="3">The sequence shown here is derived from an EMBL/GenBank/DDBJ whole genome shotgun (WGS) entry which is preliminary data.</text>
</comment>
<dbReference type="PRINTS" id="PR00598">
    <property type="entry name" value="HTHMARR"/>
</dbReference>
<evidence type="ECO:0000256" key="1">
    <source>
        <dbReference type="ARBA" id="ARBA00023125"/>
    </source>
</evidence>
<evidence type="ECO:0000259" key="2">
    <source>
        <dbReference type="PROSITE" id="PS50995"/>
    </source>
</evidence>
<dbReference type="InterPro" id="IPR011991">
    <property type="entry name" value="ArsR-like_HTH"/>
</dbReference>
<reference evidence="3 4" key="1">
    <citation type="submission" date="2021-03" db="EMBL/GenBank/DDBJ databases">
        <title>Genomic Encyclopedia of Type Strains, Phase IV (KMG-IV): sequencing the most valuable type-strain genomes for metagenomic binning, comparative biology and taxonomic classification.</title>
        <authorList>
            <person name="Goeker M."/>
        </authorList>
    </citation>
    <scope>NUCLEOTIDE SEQUENCE [LARGE SCALE GENOMIC DNA]</scope>
    <source>
        <strain evidence="3 4">DSM 25790</strain>
    </source>
</reference>
<dbReference type="PROSITE" id="PS50995">
    <property type="entry name" value="HTH_MARR_2"/>
    <property type="match status" value="1"/>
</dbReference>
<dbReference type="SMART" id="SM00347">
    <property type="entry name" value="HTH_MARR"/>
    <property type="match status" value="1"/>
</dbReference>
<dbReference type="RefSeq" id="WP_029269658.1">
    <property type="nucleotide sequence ID" value="NZ_JAGIKX010000035.1"/>
</dbReference>
<proteinExistence type="predicted"/>
<keyword evidence="4" id="KW-1185">Reference proteome</keyword>
<dbReference type="InterPro" id="IPR036390">
    <property type="entry name" value="WH_DNA-bd_sf"/>
</dbReference>
<dbReference type="Pfam" id="PF01047">
    <property type="entry name" value="MarR"/>
    <property type="match status" value="1"/>
</dbReference>
<name>A0ABS4SB75_9BACI</name>
<dbReference type="SUPFAM" id="SSF46785">
    <property type="entry name" value="Winged helix' DNA-binding domain"/>
    <property type="match status" value="1"/>
</dbReference>
<dbReference type="InterPro" id="IPR036388">
    <property type="entry name" value="WH-like_DNA-bd_sf"/>
</dbReference>
<organism evidence="3 4">
    <name type="scientific">Virgibacillus alimentarius</name>
    <dbReference type="NCBI Taxonomy" id="698769"/>
    <lineage>
        <taxon>Bacteria</taxon>
        <taxon>Bacillati</taxon>
        <taxon>Bacillota</taxon>
        <taxon>Bacilli</taxon>
        <taxon>Bacillales</taxon>
        <taxon>Bacillaceae</taxon>
        <taxon>Virgibacillus</taxon>
    </lineage>
</organism>
<gene>
    <name evidence="3" type="ORF">J2Z81_002748</name>
</gene>
<dbReference type="PANTHER" id="PTHR33164:SF99">
    <property type="entry name" value="MARR FAMILY REGULATORY PROTEIN"/>
    <property type="match status" value="1"/>
</dbReference>
<dbReference type="Proteomes" id="UP001519294">
    <property type="component" value="Unassembled WGS sequence"/>
</dbReference>
<accession>A0ABS4SB75</accession>
<evidence type="ECO:0000313" key="3">
    <source>
        <dbReference type="EMBL" id="MBP2258764.1"/>
    </source>
</evidence>
<evidence type="ECO:0000313" key="4">
    <source>
        <dbReference type="Proteomes" id="UP001519294"/>
    </source>
</evidence>
<feature type="domain" description="HTH marR-type" evidence="2">
    <location>
        <begin position="1"/>
        <end position="138"/>
    </location>
</feature>
<dbReference type="InterPro" id="IPR039422">
    <property type="entry name" value="MarR/SlyA-like"/>
</dbReference>
<dbReference type="CDD" id="cd00090">
    <property type="entry name" value="HTH_ARSR"/>
    <property type="match status" value="1"/>
</dbReference>
<dbReference type="InterPro" id="IPR000835">
    <property type="entry name" value="HTH_MarR-typ"/>
</dbReference>
<keyword evidence="1" id="KW-0238">DNA-binding</keyword>
<protein>
    <submittedName>
        <fullName evidence="3">MarR family transcriptional regulator</fullName>
    </submittedName>
</protein>
<dbReference type="Gene3D" id="1.10.10.10">
    <property type="entry name" value="Winged helix-like DNA-binding domain superfamily/Winged helix DNA-binding domain"/>
    <property type="match status" value="1"/>
</dbReference>
<dbReference type="PANTHER" id="PTHR33164">
    <property type="entry name" value="TRANSCRIPTIONAL REGULATOR, MARR FAMILY"/>
    <property type="match status" value="1"/>
</dbReference>
<sequence>MQLEELVERYQTAMNTVYRSVNNILKEKVHSDITTDQFSILQYIHNHEQCTSTDIAQAFGVGKSAVTALINRLFDKGLIERKRDQKDRRNVYLNVNKKGIDLVKYTERALYSDIGLYLEHFDKHEIQSFIESLEKLANLMSN</sequence>
<dbReference type="EMBL" id="JAGIKX010000035">
    <property type="protein sequence ID" value="MBP2258764.1"/>
    <property type="molecule type" value="Genomic_DNA"/>
</dbReference>